<dbReference type="Proteomes" id="UP001156484">
    <property type="component" value="Chromosome"/>
</dbReference>
<name>A0ACD4DBF3_9NOCA</name>
<dbReference type="EMBL" id="CP107551">
    <property type="protein sequence ID" value="UYP17299.1"/>
    <property type="molecule type" value="Genomic_DNA"/>
</dbReference>
<gene>
    <name evidence="1" type="ORF">OED52_11220</name>
</gene>
<organism evidence="1 2">
    <name type="scientific">Rhodococcus sacchari</name>
    <dbReference type="NCBI Taxonomy" id="2962047"/>
    <lineage>
        <taxon>Bacteria</taxon>
        <taxon>Bacillati</taxon>
        <taxon>Actinomycetota</taxon>
        <taxon>Actinomycetes</taxon>
        <taxon>Mycobacteriales</taxon>
        <taxon>Nocardiaceae</taxon>
        <taxon>Rhodococcus</taxon>
    </lineage>
</organism>
<evidence type="ECO:0000313" key="2">
    <source>
        <dbReference type="Proteomes" id="UP001156484"/>
    </source>
</evidence>
<sequence length="344" mass="37432">MNDAPAGLDPRVLEKYLATSSPGLFHGPLEARLISGGRSNLTYEVTDGERRLVLRRPPLGHVLATAHDMGREYRVMTALAGTAVPVPRTHLLCEDTSVLGAPFYLMELVEGTPYRTAEQLEPLGAARTRVISERMVDTLAALHSVDPREVGLGDFGRPQGFLARQVRRWATQLEHSRSRELTGAEELHRLLLENLPADGEAGIVHGDYRLDNVLVDDRDEVVAVLDWEMATLGDPVTDVALLLIYQRLARAETEFPVSTVSRAPGFLGDDALLARYEAAGGRDLSDMAFHLGLACFKLAVILEGIYFRFTQGKTVGAGFEELGRGVEPLLSEGIAALTGASPAR</sequence>
<reference evidence="1" key="1">
    <citation type="submission" date="2022-10" db="EMBL/GenBank/DDBJ databases">
        <title>Rhodococcus ferula Z13 complete genome.</title>
        <authorList>
            <person name="Long X."/>
            <person name="Zang M."/>
        </authorList>
    </citation>
    <scope>NUCLEOTIDE SEQUENCE</scope>
    <source>
        <strain evidence="1">Z13</strain>
    </source>
</reference>
<accession>A0ACD4DBF3</accession>
<proteinExistence type="predicted"/>
<protein>
    <submittedName>
        <fullName evidence="1">Phosphotransferase family protein</fullName>
    </submittedName>
</protein>
<keyword evidence="2" id="KW-1185">Reference proteome</keyword>
<evidence type="ECO:0000313" key="1">
    <source>
        <dbReference type="EMBL" id="UYP17299.1"/>
    </source>
</evidence>